<dbReference type="FunFam" id="3.40.80.10:FF:000006">
    <property type="entry name" value="N-acetylmuramoyl-L-alanine amidase"/>
    <property type="match status" value="1"/>
</dbReference>
<keyword evidence="4" id="KW-0961">Cell wall biogenesis/degradation</keyword>
<sequence length="637" mass="69516">MRTTTASLSAVALLAALVVAQPAASAAPDGQDEYTAAAREFGVPVSVLLGVSYLQSRWDGNAGEPSRAGGYGPMHLTDGARLRQGEHHDGEEDPRGDTARPLSPRQSTPTTTVPDSLRTIDRAAELTGVPLERLRSDRRQNIRGGAALLARYQRELGAPASEPGAWYGAVARYSGAEDVTTARQFADDVFDVIRSGATRTTDSGTTVTLPADAGVRPAVEQVDRLGLRPPEPGAECPARLGCEWLPAPYEHYDPSDPGAYGNHDQARRPRDLDIRYIVVHDTEATYDRTLDLVRDPTYVSWQYTIRSSDGHVAQHVKAEDVAWHAGNWYVNAHSIGIEHEGFAAQGTWYTESMYRSSSRLVRYLAQRYGVPLDRAHIIGHDNVPGTVPSTVRGMHWDPGPYWDWAHYFDLLGAPLRGVGGSRSASVLIKPDFATNRPAMTGCDSARPADPCPARGSTSVFLHTEPSEDSPLVPDIGLRPDGSASTRQVSDIGGRVDTGQRFAVAERRGEWTAIWYLGGKAWLRNPPSAPTAVGSGGWLVTPKRGLPQVSVYGRAYPEEAAYEGTGVPYQAVTPLQYALPAGQFYAVGDLRPPTAYYFAQTWEGPRVVVRGDQRYYEIQFGHRVAFVKASEVDLTWRW</sequence>
<feature type="region of interest" description="Disordered" evidence="5">
    <location>
        <begin position="463"/>
        <end position="490"/>
    </location>
</feature>
<comment type="catalytic activity">
    <reaction evidence="1">
        <text>Hydrolyzes the link between N-acetylmuramoyl residues and L-amino acid residues in certain cell-wall glycopeptides.</text>
        <dbReference type="EC" id="3.5.1.28"/>
    </reaction>
</comment>
<organism evidence="8 9">
    <name type="scientific">Saccharothrix coeruleofusca</name>
    <dbReference type="NCBI Taxonomy" id="33919"/>
    <lineage>
        <taxon>Bacteria</taxon>
        <taxon>Bacillati</taxon>
        <taxon>Actinomycetota</taxon>
        <taxon>Actinomycetes</taxon>
        <taxon>Pseudonocardiales</taxon>
        <taxon>Pseudonocardiaceae</taxon>
        <taxon>Saccharothrix</taxon>
    </lineage>
</organism>
<evidence type="ECO:0000256" key="1">
    <source>
        <dbReference type="ARBA" id="ARBA00001561"/>
    </source>
</evidence>
<dbReference type="Gene3D" id="1.10.530.10">
    <property type="match status" value="1"/>
</dbReference>
<dbReference type="EC" id="3.5.1.28" evidence="2"/>
<dbReference type="RefSeq" id="WP_189226631.1">
    <property type="nucleotide sequence ID" value="NZ_BMRG01000017.1"/>
</dbReference>
<dbReference type="InterPro" id="IPR051206">
    <property type="entry name" value="NAMLAA_amidase_2"/>
</dbReference>
<dbReference type="AlphaFoldDB" id="A0A918ASH2"/>
<dbReference type="PANTHER" id="PTHR30417">
    <property type="entry name" value="N-ACETYLMURAMOYL-L-ALANINE AMIDASE AMID"/>
    <property type="match status" value="1"/>
</dbReference>
<dbReference type="EMBL" id="BMRG01000017">
    <property type="protein sequence ID" value="GGP77765.1"/>
    <property type="molecule type" value="Genomic_DNA"/>
</dbReference>
<dbReference type="Proteomes" id="UP000639606">
    <property type="component" value="Unassembled WGS sequence"/>
</dbReference>
<keyword evidence="3" id="KW-0378">Hydrolase</keyword>
<dbReference type="GO" id="GO:0009254">
    <property type="term" value="P:peptidoglycan turnover"/>
    <property type="evidence" value="ECO:0007669"/>
    <property type="project" value="TreeGrafter"/>
</dbReference>
<keyword evidence="6" id="KW-0732">Signal</keyword>
<evidence type="ECO:0000256" key="5">
    <source>
        <dbReference type="SAM" id="MobiDB-lite"/>
    </source>
</evidence>
<dbReference type="GO" id="GO:0071555">
    <property type="term" value="P:cell wall organization"/>
    <property type="evidence" value="ECO:0007669"/>
    <property type="project" value="UniProtKB-KW"/>
</dbReference>
<evidence type="ECO:0000313" key="8">
    <source>
        <dbReference type="EMBL" id="GGP77765.1"/>
    </source>
</evidence>
<feature type="domain" description="N-acetylmuramoyl-L-alanine amidase" evidence="7">
    <location>
        <begin position="264"/>
        <end position="399"/>
    </location>
</feature>
<dbReference type="InterPro" id="IPR002502">
    <property type="entry name" value="Amidase_domain"/>
</dbReference>
<feature type="region of interest" description="Disordered" evidence="5">
    <location>
        <begin position="85"/>
        <end position="116"/>
    </location>
</feature>
<dbReference type="GO" id="GO:0008745">
    <property type="term" value="F:N-acetylmuramoyl-L-alanine amidase activity"/>
    <property type="evidence" value="ECO:0007669"/>
    <property type="project" value="UniProtKB-EC"/>
</dbReference>
<protein>
    <recommendedName>
        <fullName evidence="2">N-acetylmuramoyl-L-alanine amidase</fullName>
        <ecNumber evidence="2">3.5.1.28</ecNumber>
    </recommendedName>
</protein>
<dbReference type="SUPFAM" id="SSF55846">
    <property type="entry name" value="N-acetylmuramoyl-L-alanine amidase-like"/>
    <property type="match status" value="1"/>
</dbReference>
<evidence type="ECO:0000256" key="4">
    <source>
        <dbReference type="ARBA" id="ARBA00023316"/>
    </source>
</evidence>
<dbReference type="Pfam" id="PF01510">
    <property type="entry name" value="Amidase_2"/>
    <property type="match status" value="1"/>
</dbReference>
<keyword evidence="9" id="KW-1185">Reference proteome</keyword>
<accession>A0A918ASH2</accession>
<dbReference type="InterPro" id="IPR036505">
    <property type="entry name" value="Amidase/PGRP_sf"/>
</dbReference>
<name>A0A918ASH2_9PSEU</name>
<feature type="chain" id="PRO_5037047604" description="N-acetylmuramoyl-L-alanine amidase" evidence="6">
    <location>
        <begin position="27"/>
        <end position="637"/>
    </location>
</feature>
<evidence type="ECO:0000256" key="3">
    <source>
        <dbReference type="ARBA" id="ARBA00022801"/>
    </source>
</evidence>
<reference evidence="8" key="1">
    <citation type="journal article" date="2014" name="Int. J. Syst. Evol. Microbiol.">
        <title>Complete genome sequence of Corynebacterium casei LMG S-19264T (=DSM 44701T), isolated from a smear-ripened cheese.</title>
        <authorList>
            <consortium name="US DOE Joint Genome Institute (JGI-PGF)"/>
            <person name="Walter F."/>
            <person name="Albersmeier A."/>
            <person name="Kalinowski J."/>
            <person name="Ruckert C."/>
        </authorList>
    </citation>
    <scope>NUCLEOTIDE SEQUENCE</scope>
    <source>
        <strain evidence="8">JCM 3313</strain>
    </source>
</reference>
<evidence type="ECO:0000256" key="2">
    <source>
        <dbReference type="ARBA" id="ARBA00011901"/>
    </source>
</evidence>
<reference evidence="8" key="2">
    <citation type="submission" date="2020-09" db="EMBL/GenBank/DDBJ databases">
        <authorList>
            <person name="Sun Q."/>
            <person name="Ohkuma M."/>
        </authorList>
    </citation>
    <scope>NUCLEOTIDE SEQUENCE</scope>
    <source>
        <strain evidence="8">JCM 3313</strain>
    </source>
</reference>
<gene>
    <name evidence="8" type="ORF">GCM10010185_59510</name>
</gene>
<dbReference type="GO" id="GO:0009253">
    <property type="term" value="P:peptidoglycan catabolic process"/>
    <property type="evidence" value="ECO:0007669"/>
    <property type="project" value="InterPro"/>
</dbReference>
<dbReference type="CDD" id="cd06583">
    <property type="entry name" value="PGRP"/>
    <property type="match status" value="1"/>
</dbReference>
<evidence type="ECO:0000313" key="9">
    <source>
        <dbReference type="Proteomes" id="UP000639606"/>
    </source>
</evidence>
<feature type="compositionally biased region" description="Polar residues" evidence="5">
    <location>
        <begin position="104"/>
        <end position="114"/>
    </location>
</feature>
<evidence type="ECO:0000256" key="6">
    <source>
        <dbReference type="SAM" id="SignalP"/>
    </source>
</evidence>
<dbReference type="PANTHER" id="PTHR30417:SF1">
    <property type="entry name" value="N-ACETYLMURAMOYL-L-ALANINE AMIDASE AMID"/>
    <property type="match status" value="1"/>
</dbReference>
<dbReference type="SUPFAM" id="SSF53955">
    <property type="entry name" value="Lysozyme-like"/>
    <property type="match status" value="1"/>
</dbReference>
<proteinExistence type="predicted"/>
<dbReference type="InterPro" id="IPR023346">
    <property type="entry name" value="Lysozyme-like_dom_sf"/>
</dbReference>
<dbReference type="SMART" id="SM00644">
    <property type="entry name" value="Ami_2"/>
    <property type="match status" value="1"/>
</dbReference>
<feature type="compositionally biased region" description="Basic and acidic residues" evidence="5">
    <location>
        <begin position="85"/>
        <end position="98"/>
    </location>
</feature>
<evidence type="ECO:0000259" key="7">
    <source>
        <dbReference type="SMART" id="SM00644"/>
    </source>
</evidence>
<feature type="signal peptide" evidence="6">
    <location>
        <begin position="1"/>
        <end position="26"/>
    </location>
</feature>
<comment type="caution">
    <text evidence="8">The sequence shown here is derived from an EMBL/GenBank/DDBJ whole genome shotgun (WGS) entry which is preliminary data.</text>
</comment>
<dbReference type="Gene3D" id="3.40.80.10">
    <property type="entry name" value="Peptidoglycan recognition protein-like"/>
    <property type="match status" value="1"/>
</dbReference>